<reference evidence="2 3" key="1">
    <citation type="submission" date="2020-07" db="EMBL/GenBank/DDBJ databases">
        <title>Sequencing the genomes of 1000 actinobacteria strains.</title>
        <authorList>
            <person name="Klenk H.-P."/>
        </authorList>
    </citation>
    <scope>NUCLEOTIDE SEQUENCE [LARGE SCALE GENOMIC DNA]</scope>
    <source>
        <strain evidence="2 3">DSM 24482</strain>
    </source>
</reference>
<evidence type="ECO:0000313" key="3">
    <source>
        <dbReference type="Proteomes" id="UP000577956"/>
    </source>
</evidence>
<dbReference type="AlphaFoldDB" id="A0A7Y9FFK9"/>
<name>A0A7Y9FFK9_9CELL</name>
<dbReference type="Proteomes" id="UP000577956">
    <property type="component" value="Unassembled WGS sequence"/>
</dbReference>
<evidence type="ECO:0000313" key="4">
    <source>
        <dbReference type="Proteomes" id="UP000618382"/>
    </source>
</evidence>
<evidence type="ECO:0000313" key="2">
    <source>
        <dbReference type="EMBL" id="NYD86454.1"/>
    </source>
</evidence>
<proteinExistence type="predicted"/>
<gene>
    <name evidence="2" type="ORF">BKA21_002003</name>
    <name evidence="1" type="ORF">Col01nite_18130</name>
</gene>
<evidence type="ECO:0000313" key="1">
    <source>
        <dbReference type="EMBL" id="GIG32654.1"/>
    </source>
</evidence>
<dbReference type="EMBL" id="JACCBK010000001">
    <property type="protein sequence ID" value="NYD86454.1"/>
    <property type="molecule type" value="Genomic_DNA"/>
</dbReference>
<sequence>MDQRGSAADKSRTDLPTTRLSAWAALAARLEASSIIPVQRESMAA</sequence>
<organism evidence="2 3">
    <name type="scientific">Cellulomonas oligotrophica</name>
    <dbReference type="NCBI Taxonomy" id="931536"/>
    <lineage>
        <taxon>Bacteria</taxon>
        <taxon>Bacillati</taxon>
        <taxon>Actinomycetota</taxon>
        <taxon>Actinomycetes</taxon>
        <taxon>Micrococcales</taxon>
        <taxon>Cellulomonadaceae</taxon>
        <taxon>Cellulomonas</taxon>
    </lineage>
</organism>
<keyword evidence="4" id="KW-1185">Reference proteome</keyword>
<dbReference type="EMBL" id="BONN01000004">
    <property type="protein sequence ID" value="GIG32654.1"/>
    <property type="molecule type" value="Genomic_DNA"/>
</dbReference>
<comment type="caution">
    <text evidence="2">The sequence shown here is derived from an EMBL/GenBank/DDBJ whole genome shotgun (WGS) entry which is preliminary data.</text>
</comment>
<accession>A0A7Y9FFK9</accession>
<protein>
    <submittedName>
        <fullName evidence="2">Uncharacterized protein</fullName>
    </submittedName>
</protein>
<dbReference type="Proteomes" id="UP000618382">
    <property type="component" value="Unassembled WGS sequence"/>
</dbReference>
<reference evidence="1 4" key="2">
    <citation type="submission" date="2021-01" db="EMBL/GenBank/DDBJ databases">
        <title>Whole genome shotgun sequence of Cellulomonas oligotrophica NBRC 109435.</title>
        <authorList>
            <person name="Komaki H."/>
            <person name="Tamura T."/>
        </authorList>
    </citation>
    <scope>NUCLEOTIDE SEQUENCE [LARGE SCALE GENOMIC DNA]</scope>
    <source>
        <strain evidence="1 4">NBRC 109435</strain>
    </source>
</reference>
<dbReference type="RefSeq" id="WP_170208942.1">
    <property type="nucleotide sequence ID" value="NZ_BAABFI010000001.1"/>
</dbReference>